<dbReference type="GO" id="GO:0061630">
    <property type="term" value="F:ubiquitin protein ligase activity"/>
    <property type="evidence" value="ECO:0007669"/>
    <property type="project" value="TreeGrafter"/>
</dbReference>
<reference evidence="13 14" key="1">
    <citation type="submission" date="2019-01" db="EMBL/GenBank/DDBJ databases">
        <title>Sequencing of cultivated peanut Arachis hypogaea provides insights into genome evolution and oil improvement.</title>
        <authorList>
            <person name="Chen X."/>
        </authorList>
    </citation>
    <scope>NUCLEOTIDE SEQUENCE [LARGE SCALE GENOMIC DNA]</scope>
    <source>
        <strain evidence="14">cv. Fuhuasheng</strain>
        <tissue evidence="13">Leaves</tissue>
    </source>
</reference>
<dbReference type="InterPro" id="IPR047243">
    <property type="entry name" value="RING-H2_BRAP2"/>
</dbReference>
<dbReference type="InterPro" id="IPR001607">
    <property type="entry name" value="Znf_UBP"/>
</dbReference>
<feature type="region of interest" description="Disordered" evidence="9">
    <location>
        <begin position="28"/>
        <end position="65"/>
    </location>
</feature>
<dbReference type="GO" id="GO:0008270">
    <property type="term" value="F:zinc ion binding"/>
    <property type="evidence" value="ECO:0007669"/>
    <property type="project" value="UniProtKB-KW"/>
</dbReference>
<feature type="region of interest" description="Disordered" evidence="9">
    <location>
        <begin position="493"/>
        <end position="514"/>
    </location>
</feature>
<comment type="caution">
    <text evidence="13">The sequence shown here is derived from an EMBL/GenBank/DDBJ whole genome shotgun (WGS) entry which is preliminary data.</text>
</comment>
<dbReference type="PROSITE" id="PS51017">
    <property type="entry name" value="CCT"/>
    <property type="match status" value="1"/>
</dbReference>
<evidence type="ECO:0000256" key="4">
    <source>
        <dbReference type="ARBA" id="ARBA00022833"/>
    </source>
</evidence>
<protein>
    <recommendedName>
        <fullName evidence="15">BRCA1-associated protein</fullName>
    </recommendedName>
</protein>
<dbReference type="Gene3D" id="3.30.40.10">
    <property type="entry name" value="Zinc/RING finger domain, C3HC4 (zinc finger)"/>
    <property type="match status" value="2"/>
</dbReference>
<keyword evidence="8" id="KW-0175">Coiled coil</keyword>
<keyword evidence="4" id="KW-0862">Zinc</keyword>
<evidence type="ECO:0000259" key="12">
    <source>
        <dbReference type="PROSITE" id="PS51017"/>
    </source>
</evidence>
<feature type="coiled-coil region" evidence="8">
    <location>
        <begin position="880"/>
        <end position="937"/>
    </location>
</feature>
<dbReference type="STRING" id="3818.A0A445ENS3"/>
<evidence type="ECO:0008006" key="15">
    <source>
        <dbReference type="Google" id="ProtNLM"/>
    </source>
</evidence>
<dbReference type="GO" id="GO:0005634">
    <property type="term" value="C:nucleus"/>
    <property type="evidence" value="ECO:0007669"/>
    <property type="project" value="UniProtKB-SubCell"/>
</dbReference>
<evidence type="ECO:0000256" key="2">
    <source>
        <dbReference type="ARBA" id="ARBA00022723"/>
    </source>
</evidence>
<dbReference type="GO" id="GO:0005737">
    <property type="term" value="C:cytoplasm"/>
    <property type="evidence" value="ECO:0007669"/>
    <property type="project" value="TreeGrafter"/>
</dbReference>
<proteinExistence type="predicted"/>
<evidence type="ECO:0000256" key="1">
    <source>
        <dbReference type="ARBA" id="ARBA00004123"/>
    </source>
</evidence>
<dbReference type="InterPro" id="IPR018957">
    <property type="entry name" value="Znf_C3HC4_RING-type"/>
</dbReference>
<keyword evidence="3 7" id="KW-0863">Zinc-finger</keyword>
<dbReference type="SMART" id="SM00290">
    <property type="entry name" value="ZnF_UBP"/>
    <property type="match status" value="1"/>
</dbReference>
<feature type="region of interest" description="Disordered" evidence="9">
    <location>
        <begin position="950"/>
        <end position="984"/>
    </location>
</feature>
<comment type="subcellular location">
    <subcellularLocation>
        <location evidence="1 6">Nucleus</location>
    </subcellularLocation>
</comment>
<dbReference type="CDD" id="cd16457">
    <property type="entry name" value="RING-H2_BRAP2"/>
    <property type="match status" value="1"/>
</dbReference>
<dbReference type="InterPro" id="IPR011422">
    <property type="entry name" value="BRAP2/ETP1_RRM"/>
</dbReference>
<dbReference type="AlphaFoldDB" id="A0A445ENS3"/>
<evidence type="ECO:0000256" key="6">
    <source>
        <dbReference type="PROSITE-ProRule" id="PRU00357"/>
    </source>
</evidence>
<evidence type="ECO:0000256" key="5">
    <source>
        <dbReference type="ARBA" id="ARBA00023242"/>
    </source>
</evidence>
<dbReference type="PROSITE" id="PS50271">
    <property type="entry name" value="ZF_UBP"/>
    <property type="match status" value="1"/>
</dbReference>
<feature type="compositionally biased region" description="Basic residues" evidence="9">
    <location>
        <begin position="55"/>
        <end position="64"/>
    </location>
</feature>
<evidence type="ECO:0000313" key="14">
    <source>
        <dbReference type="Proteomes" id="UP000289738"/>
    </source>
</evidence>
<feature type="domain" description="UBP-type" evidence="11">
    <location>
        <begin position="749"/>
        <end position="842"/>
    </location>
</feature>
<dbReference type="PANTHER" id="PTHR24007:SF7">
    <property type="entry name" value="BRCA1-ASSOCIATED PROTEIN"/>
    <property type="match status" value="1"/>
</dbReference>
<evidence type="ECO:0000313" key="13">
    <source>
        <dbReference type="EMBL" id="RYR77100.1"/>
    </source>
</evidence>
<evidence type="ECO:0000256" key="8">
    <source>
        <dbReference type="SAM" id="Coils"/>
    </source>
</evidence>
<dbReference type="Pfam" id="PF06203">
    <property type="entry name" value="CCT"/>
    <property type="match status" value="1"/>
</dbReference>
<evidence type="ECO:0000256" key="9">
    <source>
        <dbReference type="SAM" id="MobiDB-lite"/>
    </source>
</evidence>
<dbReference type="SMART" id="SM00184">
    <property type="entry name" value="RING"/>
    <property type="match status" value="1"/>
</dbReference>
<dbReference type="Pfam" id="PF07576">
    <property type="entry name" value="BRAP2"/>
    <property type="match status" value="1"/>
</dbReference>
<feature type="domain" description="CCT" evidence="12">
    <location>
        <begin position="372"/>
        <end position="414"/>
    </location>
</feature>
<dbReference type="EMBL" id="SDMP01000001">
    <property type="protein sequence ID" value="RYR77100.1"/>
    <property type="molecule type" value="Genomic_DNA"/>
</dbReference>
<feature type="domain" description="RING-type" evidence="10">
    <location>
        <begin position="715"/>
        <end position="755"/>
    </location>
</feature>
<evidence type="ECO:0000259" key="11">
    <source>
        <dbReference type="PROSITE" id="PS50271"/>
    </source>
</evidence>
<evidence type="ECO:0000256" key="7">
    <source>
        <dbReference type="PROSITE-ProRule" id="PRU00502"/>
    </source>
</evidence>
<evidence type="ECO:0000256" key="3">
    <source>
        <dbReference type="ARBA" id="ARBA00022771"/>
    </source>
</evidence>
<dbReference type="InterPro" id="IPR001841">
    <property type="entry name" value="Znf_RING"/>
</dbReference>
<evidence type="ECO:0000259" key="10">
    <source>
        <dbReference type="PROSITE" id="PS50089"/>
    </source>
</evidence>
<dbReference type="PROSITE" id="PS50089">
    <property type="entry name" value="ZF_RING_2"/>
    <property type="match status" value="1"/>
</dbReference>
<name>A0A445ENS3_ARAHY</name>
<feature type="compositionally biased region" description="Basic and acidic residues" evidence="9">
    <location>
        <begin position="950"/>
        <end position="962"/>
    </location>
</feature>
<dbReference type="Pfam" id="PF02148">
    <property type="entry name" value="zf-UBP"/>
    <property type="match status" value="1"/>
</dbReference>
<dbReference type="GO" id="GO:0007265">
    <property type="term" value="P:Ras protein signal transduction"/>
    <property type="evidence" value="ECO:0007669"/>
    <property type="project" value="TreeGrafter"/>
</dbReference>
<dbReference type="SUPFAM" id="SSF57850">
    <property type="entry name" value="RING/U-box"/>
    <property type="match status" value="1"/>
</dbReference>
<dbReference type="InterPro" id="IPR010402">
    <property type="entry name" value="CCT_domain"/>
</dbReference>
<feature type="compositionally biased region" description="Low complexity" evidence="9">
    <location>
        <begin position="966"/>
        <end position="978"/>
    </location>
</feature>
<feature type="compositionally biased region" description="Low complexity" evidence="9">
    <location>
        <begin position="28"/>
        <end position="48"/>
    </location>
</feature>
<sequence>MSSSCLSGAGGRTYGFEFEFVKSTSSSITRTSHTSSSPSSTISESSNSQLAISTRKPRTARKRPNQTYNEAAALLSTAYPNLFSSNTLKSFAKPSPQYSNGNISNTASFLDDSSDLLLPFRVFDTSSFLLHQYKPSCFAVEPKVVSVQHEKPCQSPGEISSRVNSLELEDHNNNHCCAGEDDFDAESMLDEEIEEGIDSIMGSGVELESSSIDGASSDNNPWSCFGGKLDFRLGLRRAGVRALRSADDGNWWNFPAVDILQISPKAVNKPAPQQPVAAAAEKAKKKKKKVEKPSVEVKNKSDEFPKLNNIHAAVPKLNSGLMLKLNYDGVRDSWSDRGSPFGDDGSASDLPGSDVTARLSQIDLLWENGGMREASVLRYKEKRRTRLFSKKIRYQVRKVNADRRPRMQRFRLCNSGATDSYYLSLSGWKFGPQNCGSVTYVSNNGDVKSVSKWKDVTAGNGKMEELKLGEYLDENAVLSGTVNFDEHLLPQHSTRTRKQEQWRKSGGAGARGKGVALSTSWRSSTAVSSLPILIPIPIPIPNEEPSSFFTSVFNFSSENPRIEETRGLMHLFPDQDPLSTFPFGCKPFVCVIGVPNHMTYATSASSVVPSFTTSFRCALSGTTLPPSPVCSSLHYSLTFFPSCFRMDGTEDQYSVLIRFNDQGSTDSLFKHYNGRHFSSLEVEVCRVLFTLDVQYTGSVEHAQPSNATSTEQPTCPVCLESLDQDTSGILTTICNHSFHCSCISKWADSSCPVYRYCQQQAEKSICSVCRNTENLWICIICGFVGCGRYKAGHAIMHSKETQHCYALDVETKRVWDFVGDNYVHRLIQSKTDGKLVELNTHCVHAENGCGSCSCEDNSMSEALLNSKVEAIVNEYNELLATQLENQKSYFELLLQEVKEETERKISKAVQKAVSLKQQKIQAKINRCNKEKKFLKELRYLMTCLDDAKPEEQQLPEHNEIKDGLLSASSKESSSTTNSQLGKNP</sequence>
<gene>
    <name evidence="13" type="ORF">Ahy_A01g001570</name>
</gene>
<dbReference type="PANTHER" id="PTHR24007">
    <property type="entry name" value="BRCA1-ASSOCIATED PROTEIN"/>
    <property type="match status" value="1"/>
</dbReference>
<accession>A0A445ENS3</accession>
<keyword evidence="2" id="KW-0479">Metal-binding</keyword>
<organism evidence="13 14">
    <name type="scientific">Arachis hypogaea</name>
    <name type="common">Peanut</name>
    <dbReference type="NCBI Taxonomy" id="3818"/>
    <lineage>
        <taxon>Eukaryota</taxon>
        <taxon>Viridiplantae</taxon>
        <taxon>Streptophyta</taxon>
        <taxon>Embryophyta</taxon>
        <taxon>Tracheophyta</taxon>
        <taxon>Spermatophyta</taxon>
        <taxon>Magnoliopsida</taxon>
        <taxon>eudicotyledons</taxon>
        <taxon>Gunneridae</taxon>
        <taxon>Pentapetalae</taxon>
        <taxon>rosids</taxon>
        <taxon>fabids</taxon>
        <taxon>Fabales</taxon>
        <taxon>Fabaceae</taxon>
        <taxon>Papilionoideae</taxon>
        <taxon>50 kb inversion clade</taxon>
        <taxon>dalbergioids sensu lato</taxon>
        <taxon>Dalbergieae</taxon>
        <taxon>Pterocarpus clade</taxon>
        <taxon>Arachis</taxon>
    </lineage>
</organism>
<keyword evidence="14" id="KW-1185">Reference proteome</keyword>
<dbReference type="Proteomes" id="UP000289738">
    <property type="component" value="Chromosome A01"/>
</dbReference>
<dbReference type="InterPro" id="IPR013083">
    <property type="entry name" value="Znf_RING/FYVE/PHD"/>
</dbReference>
<dbReference type="Pfam" id="PF00097">
    <property type="entry name" value="zf-C3HC4"/>
    <property type="match status" value="1"/>
</dbReference>
<keyword evidence="5 6" id="KW-0539">Nucleus</keyword>
<dbReference type="GO" id="GO:0016567">
    <property type="term" value="P:protein ubiquitination"/>
    <property type="evidence" value="ECO:0007669"/>
    <property type="project" value="TreeGrafter"/>
</dbReference>